<dbReference type="InterPro" id="IPR027417">
    <property type="entry name" value="P-loop_NTPase"/>
</dbReference>
<protein>
    <submittedName>
        <fullName evidence="3">Formin-like protein 14</fullName>
    </submittedName>
</protein>
<accession>A0A9J7L934</accession>
<feature type="region of interest" description="Disordered" evidence="1">
    <location>
        <begin position="67"/>
        <end position="322"/>
    </location>
</feature>
<organism evidence="2 3">
    <name type="scientific">Branchiostoma floridae</name>
    <name type="common">Florida lancelet</name>
    <name type="synonym">Amphioxus</name>
    <dbReference type="NCBI Taxonomy" id="7739"/>
    <lineage>
        <taxon>Eukaryota</taxon>
        <taxon>Metazoa</taxon>
        <taxon>Chordata</taxon>
        <taxon>Cephalochordata</taxon>
        <taxon>Leptocardii</taxon>
        <taxon>Amphioxiformes</taxon>
        <taxon>Branchiostomatidae</taxon>
        <taxon>Branchiostoma</taxon>
    </lineage>
</organism>
<name>A0A9J7L934_BRAFL</name>
<gene>
    <name evidence="3" type="primary">LOC118417152</name>
</gene>
<dbReference type="AlphaFoldDB" id="A0A9J7L934"/>
<reference evidence="2" key="1">
    <citation type="journal article" date="2020" name="Nat. Ecol. Evol.">
        <title>Deeply conserved synteny resolves early events in vertebrate evolution.</title>
        <authorList>
            <person name="Simakov O."/>
            <person name="Marletaz F."/>
            <person name="Yue J.X."/>
            <person name="O'Connell B."/>
            <person name="Jenkins J."/>
            <person name="Brandt A."/>
            <person name="Calef R."/>
            <person name="Tung C.H."/>
            <person name="Huang T.K."/>
            <person name="Schmutz J."/>
            <person name="Satoh N."/>
            <person name="Yu J.K."/>
            <person name="Putnam N.H."/>
            <person name="Green R.E."/>
            <person name="Rokhsar D.S."/>
        </authorList>
    </citation>
    <scope>NUCLEOTIDE SEQUENCE [LARGE SCALE GENOMIC DNA]</scope>
    <source>
        <strain evidence="2">S238N-H82</strain>
    </source>
</reference>
<dbReference type="RefSeq" id="XP_035678504.1">
    <property type="nucleotide sequence ID" value="XM_035822611.1"/>
</dbReference>
<proteinExistence type="predicted"/>
<dbReference type="KEGG" id="bfo:118417152"/>
<dbReference type="SUPFAM" id="SSF52540">
    <property type="entry name" value="P-loop containing nucleoside triphosphate hydrolases"/>
    <property type="match status" value="1"/>
</dbReference>
<dbReference type="OrthoDB" id="10205556at2759"/>
<reference evidence="3" key="2">
    <citation type="submission" date="2025-08" db="UniProtKB">
        <authorList>
            <consortium name="RefSeq"/>
        </authorList>
    </citation>
    <scope>IDENTIFICATION</scope>
    <source>
        <strain evidence="3">S238N-H82</strain>
        <tissue evidence="3">Testes</tissue>
    </source>
</reference>
<evidence type="ECO:0000313" key="3">
    <source>
        <dbReference type="RefSeq" id="XP_035678504.1"/>
    </source>
</evidence>
<evidence type="ECO:0000256" key="1">
    <source>
        <dbReference type="SAM" id="MobiDB-lite"/>
    </source>
</evidence>
<dbReference type="Proteomes" id="UP000001554">
    <property type="component" value="Chromosome 1"/>
</dbReference>
<dbReference type="GeneID" id="118417152"/>
<keyword evidence="2" id="KW-1185">Reference proteome</keyword>
<dbReference type="Gene3D" id="3.40.50.300">
    <property type="entry name" value="P-loop containing nucleotide triphosphate hydrolases"/>
    <property type="match status" value="1"/>
</dbReference>
<sequence length="377" mass="41171">MALASFLDRDDYTHEIKGIRYPPIVNKDNLEAMANFDLRDDDIAIVTFPKAGADTLLAVSESYVYEDVDSPLKSPKPRGTGVWPSAKNEALEKANKTKPTKEEPPPLPPPRRVDDALFAVSQPHLYEDVDAPPKSPIPTGAGPRNFAKNKTIVTGNKNKTVKDEPPPLPPPRKGDLTMPSVSQPHLYEDEDAPPKSPKPTGTGLRQIAKNKTIVTENKNISVKDEPPPLPPPRKGDLTMSSVSQPHLYEDVDAPPKSPKPTGTCRRQFTKNEAHGTGIKSNPTKEEPPPLPPPRKGTDVLPAVSQPHAHVDTPQKRPKQKGAALKQFAMSLGTVIKNKPPKDKLPPVPPQGKCTEARFEKSAGANANLHVYENNEFE</sequence>
<feature type="compositionally biased region" description="Basic and acidic residues" evidence="1">
    <location>
        <begin position="89"/>
        <end position="104"/>
    </location>
</feature>
<evidence type="ECO:0000313" key="2">
    <source>
        <dbReference type="Proteomes" id="UP000001554"/>
    </source>
</evidence>